<organism evidence="6 7">
    <name type="scientific">Castilleja foliolosa</name>
    <dbReference type="NCBI Taxonomy" id="1961234"/>
    <lineage>
        <taxon>Eukaryota</taxon>
        <taxon>Viridiplantae</taxon>
        <taxon>Streptophyta</taxon>
        <taxon>Embryophyta</taxon>
        <taxon>Tracheophyta</taxon>
        <taxon>Spermatophyta</taxon>
        <taxon>Magnoliopsida</taxon>
        <taxon>eudicotyledons</taxon>
        <taxon>Gunneridae</taxon>
        <taxon>Pentapetalae</taxon>
        <taxon>asterids</taxon>
        <taxon>lamiids</taxon>
        <taxon>Lamiales</taxon>
        <taxon>Orobanchaceae</taxon>
        <taxon>Pedicularideae</taxon>
        <taxon>Castillejinae</taxon>
        <taxon>Castilleja</taxon>
    </lineage>
</organism>
<gene>
    <name evidence="6" type="ORF">CASFOL_008439</name>
</gene>
<evidence type="ECO:0000256" key="4">
    <source>
        <dbReference type="SAM" id="SignalP"/>
    </source>
</evidence>
<dbReference type="PANTHER" id="PTHR35496:SF4">
    <property type="entry name" value="2S SULFUR-RICH SEED STORAGE PROTEIN 2-LIKE"/>
    <property type="match status" value="1"/>
</dbReference>
<dbReference type="InterPro" id="IPR036312">
    <property type="entry name" value="Bifun_inhib/LTP/seed_sf"/>
</dbReference>
<dbReference type="AlphaFoldDB" id="A0ABD3E312"/>
<sequence>MAKLAAFIAIIAALIALSTATTYTTTTTIVTEINPEQSCQTEIQKMPLTNCKKYLAILSRSYEPSFLRSEVANPGQYTEQYLEECCNEMKRVSSPCRGDAVRRVMMEMRAMWGKEEMQEMMMKKARTIPQKCDLRRSPQNA</sequence>
<name>A0ABD3E312_9LAMI</name>
<dbReference type="InterPro" id="IPR000617">
    <property type="entry name" value="Napin/2SS/CON"/>
</dbReference>
<protein>
    <recommendedName>
        <fullName evidence="5">Bifunctional inhibitor/plant lipid transfer protein/seed storage helical domain-containing protein</fullName>
    </recommendedName>
</protein>
<evidence type="ECO:0000313" key="6">
    <source>
        <dbReference type="EMBL" id="KAL3647471.1"/>
    </source>
</evidence>
<comment type="similarity">
    <text evidence="1">Belongs to the 2S seed storage albumins family.</text>
</comment>
<keyword evidence="3" id="KW-0708">Seed storage protein</keyword>
<feature type="chain" id="PRO_5044776247" description="Bifunctional inhibitor/plant lipid transfer protein/seed storage helical domain-containing protein" evidence="4">
    <location>
        <begin position="21"/>
        <end position="141"/>
    </location>
</feature>
<proteinExistence type="inferred from homology"/>
<evidence type="ECO:0000259" key="5">
    <source>
        <dbReference type="Pfam" id="PF00234"/>
    </source>
</evidence>
<dbReference type="PANTHER" id="PTHR35496">
    <property type="entry name" value="2S SEED STORAGE PROTEIN 1-RELATED"/>
    <property type="match status" value="1"/>
</dbReference>
<keyword evidence="7" id="KW-1185">Reference proteome</keyword>
<evidence type="ECO:0000313" key="7">
    <source>
        <dbReference type="Proteomes" id="UP001632038"/>
    </source>
</evidence>
<keyword evidence="2" id="KW-0758">Storage protein</keyword>
<comment type="caution">
    <text evidence="6">The sequence shown here is derived from an EMBL/GenBank/DDBJ whole genome shotgun (WGS) entry which is preliminary data.</text>
</comment>
<feature type="domain" description="Bifunctional inhibitor/plant lipid transfer protein/seed storage helical" evidence="5">
    <location>
        <begin position="75"/>
        <end position="137"/>
    </location>
</feature>
<dbReference type="EMBL" id="JAVIJP010000009">
    <property type="protein sequence ID" value="KAL3647471.1"/>
    <property type="molecule type" value="Genomic_DNA"/>
</dbReference>
<dbReference type="InterPro" id="IPR016140">
    <property type="entry name" value="Bifunc_inhib/LTP/seed_store"/>
</dbReference>
<evidence type="ECO:0000256" key="2">
    <source>
        <dbReference type="ARBA" id="ARBA00022761"/>
    </source>
</evidence>
<feature type="signal peptide" evidence="4">
    <location>
        <begin position="1"/>
        <end position="20"/>
    </location>
</feature>
<dbReference type="GO" id="GO:0045735">
    <property type="term" value="F:nutrient reservoir activity"/>
    <property type="evidence" value="ECO:0007669"/>
    <property type="project" value="UniProtKB-KW"/>
</dbReference>
<keyword evidence="4" id="KW-0732">Signal</keyword>
<evidence type="ECO:0000256" key="1">
    <source>
        <dbReference type="ARBA" id="ARBA00008262"/>
    </source>
</evidence>
<dbReference type="Gene3D" id="1.10.110.10">
    <property type="entry name" value="Plant lipid-transfer and hydrophobic proteins"/>
    <property type="match status" value="1"/>
</dbReference>
<dbReference type="Pfam" id="PF00234">
    <property type="entry name" value="Tryp_alpha_amyl"/>
    <property type="match status" value="1"/>
</dbReference>
<accession>A0ABD3E312</accession>
<dbReference type="SUPFAM" id="SSF47699">
    <property type="entry name" value="Bifunctional inhibitor/lipid-transfer protein/seed storage 2S albumin"/>
    <property type="match status" value="1"/>
</dbReference>
<reference evidence="7" key="1">
    <citation type="journal article" date="2024" name="IScience">
        <title>Strigolactones Initiate the Formation of Haustorium-like Structures in Castilleja.</title>
        <authorList>
            <person name="Buerger M."/>
            <person name="Peterson D."/>
            <person name="Chory J."/>
        </authorList>
    </citation>
    <scope>NUCLEOTIDE SEQUENCE [LARGE SCALE GENOMIC DNA]</scope>
</reference>
<dbReference type="Proteomes" id="UP001632038">
    <property type="component" value="Unassembled WGS sequence"/>
</dbReference>
<evidence type="ECO:0000256" key="3">
    <source>
        <dbReference type="ARBA" id="ARBA00023129"/>
    </source>
</evidence>